<gene>
    <name evidence="7 10" type="primary">djlA</name>
    <name evidence="10" type="ORF">Q4490_13080</name>
    <name evidence="11" type="ORF">Q8W30_04875</name>
</gene>
<accession>A0AAW7XJV3</accession>
<dbReference type="EMBL" id="JAUOPG010000008">
    <property type="protein sequence ID" value="MDO6454502.1"/>
    <property type="molecule type" value="Genomic_DNA"/>
</dbReference>
<feature type="transmembrane region" description="Helical" evidence="8">
    <location>
        <begin position="23"/>
        <end position="49"/>
    </location>
</feature>
<evidence type="ECO:0000256" key="2">
    <source>
        <dbReference type="ARBA" id="ARBA00022519"/>
    </source>
</evidence>
<evidence type="ECO:0000256" key="7">
    <source>
        <dbReference type="HAMAP-Rule" id="MF_01153"/>
    </source>
</evidence>
<dbReference type="SUPFAM" id="SSF46565">
    <property type="entry name" value="Chaperone J-domain"/>
    <property type="match status" value="1"/>
</dbReference>
<keyword evidence="3 7" id="KW-0812">Transmembrane</keyword>
<dbReference type="InterPro" id="IPR023749">
    <property type="entry name" value="DjlA"/>
</dbReference>
<evidence type="ECO:0000256" key="6">
    <source>
        <dbReference type="ARBA" id="ARBA00023186"/>
    </source>
</evidence>
<dbReference type="CDD" id="cd06257">
    <property type="entry name" value="DnaJ"/>
    <property type="match status" value="1"/>
</dbReference>
<dbReference type="SMART" id="SM00271">
    <property type="entry name" value="DnaJ"/>
    <property type="match status" value="1"/>
</dbReference>
<evidence type="ECO:0000313" key="10">
    <source>
        <dbReference type="EMBL" id="MDO6454502.1"/>
    </source>
</evidence>
<reference evidence="10" key="1">
    <citation type="submission" date="2023-07" db="EMBL/GenBank/DDBJ databases">
        <title>Genome content predicts the carbon catabolic preferences of heterotrophic bacteria.</title>
        <authorList>
            <person name="Gralka M."/>
        </authorList>
    </citation>
    <scope>NUCLEOTIDE SEQUENCE</scope>
    <source>
        <strain evidence="11">5G01</strain>
        <strain evidence="10">I2M16</strain>
    </source>
</reference>
<dbReference type="GO" id="GO:0051087">
    <property type="term" value="F:protein-folding chaperone binding"/>
    <property type="evidence" value="ECO:0007669"/>
    <property type="project" value="InterPro"/>
</dbReference>
<keyword evidence="1 7" id="KW-1003">Cell membrane</keyword>
<keyword evidence="2 7" id="KW-0997">Cell inner membrane</keyword>
<dbReference type="InterPro" id="IPR007791">
    <property type="entry name" value="DjlA_N"/>
</dbReference>
<dbReference type="InterPro" id="IPR050817">
    <property type="entry name" value="DjlA_DnaK_co-chaperone"/>
</dbReference>
<dbReference type="Pfam" id="PF05099">
    <property type="entry name" value="TerB"/>
    <property type="match status" value="1"/>
</dbReference>
<dbReference type="RefSeq" id="WP_075171348.1">
    <property type="nucleotide sequence ID" value="NZ_CAXPFL010000013.1"/>
</dbReference>
<evidence type="ECO:0000259" key="9">
    <source>
        <dbReference type="PROSITE" id="PS50076"/>
    </source>
</evidence>
<protein>
    <recommendedName>
        <fullName evidence="7">Co-chaperone protein DjlA</fullName>
    </recommendedName>
</protein>
<dbReference type="CDD" id="cd07316">
    <property type="entry name" value="terB_like_DjlA"/>
    <property type="match status" value="1"/>
</dbReference>
<evidence type="ECO:0000313" key="12">
    <source>
        <dbReference type="Proteomes" id="UP001169862"/>
    </source>
</evidence>
<organism evidence="10 12">
    <name type="scientific">Neptunomonas phycophila</name>
    <dbReference type="NCBI Taxonomy" id="1572645"/>
    <lineage>
        <taxon>Bacteria</taxon>
        <taxon>Pseudomonadati</taxon>
        <taxon>Pseudomonadota</taxon>
        <taxon>Gammaproteobacteria</taxon>
        <taxon>Oceanospirillales</taxon>
        <taxon>Oceanospirillaceae</taxon>
        <taxon>Neptunomonas</taxon>
    </lineage>
</organism>
<dbReference type="HAMAP" id="MF_01153">
    <property type="entry name" value="DjlA"/>
    <property type="match status" value="1"/>
</dbReference>
<evidence type="ECO:0000256" key="5">
    <source>
        <dbReference type="ARBA" id="ARBA00023136"/>
    </source>
</evidence>
<evidence type="ECO:0000313" key="13">
    <source>
        <dbReference type="Proteomes" id="UP001177341"/>
    </source>
</evidence>
<comment type="function">
    <text evidence="7">Regulatory DnaK co-chaperone. Direct interaction between DnaK and DjlA is needed for the induction of the wcaABCDE operon, involved in the synthesis of a colanic acid polysaccharide capsule, possibly through activation of the RcsB/RcsC phosphotransfer signaling pathway. The colanic acid capsule may help the bacterium survive conditions outside the host.</text>
</comment>
<keyword evidence="6 7" id="KW-0143">Chaperone</keyword>
<dbReference type="Gene3D" id="1.10.3680.10">
    <property type="entry name" value="TerB-like"/>
    <property type="match status" value="1"/>
</dbReference>
<evidence type="ECO:0000256" key="3">
    <source>
        <dbReference type="ARBA" id="ARBA00022692"/>
    </source>
</evidence>
<dbReference type="Pfam" id="PF00226">
    <property type="entry name" value="DnaJ"/>
    <property type="match status" value="1"/>
</dbReference>
<evidence type="ECO:0000313" key="11">
    <source>
        <dbReference type="EMBL" id="MDP2521898.1"/>
    </source>
</evidence>
<dbReference type="InterPro" id="IPR001623">
    <property type="entry name" value="DnaJ_domain"/>
</dbReference>
<name>A0AAW7XJV3_9GAMM</name>
<dbReference type="EMBL" id="JAUYVO010000003">
    <property type="protein sequence ID" value="MDP2521898.1"/>
    <property type="molecule type" value="Genomic_DNA"/>
</dbReference>
<dbReference type="PRINTS" id="PR00625">
    <property type="entry name" value="JDOMAIN"/>
</dbReference>
<feature type="topological domain" description="Cytoplasmic" evidence="7">
    <location>
        <begin position="48"/>
        <end position="283"/>
    </location>
</feature>
<evidence type="ECO:0000256" key="1">
    <source>
        <dbReference type="ARBA" id="ARBA00022475"/>
    </source>
</evidence>
<dbReference type="NCBIfam" id="NF006948">
    <property type="entry name" value="PRK09430.1"/>
    <property type="match status" value="1"/>
</dbReference>
<dbReference type="InterPro" id="IPR029024">
    <property type="entry name" value="TerB-like"/>
</dbReference>
<sequence>MQNKSEVTGFAVGNALMKYRTGIIIGAVIGLYSGGIWGLVFGGVIGGLINRAVSKLVSGKYSPQMIFFKATFSVMGHVAKADGRVTEDEIRFARDVMARMNLNEERQREAIQFFNEGKSEDFDLAAVVTPLSRLLQRQAAVKIMFIEIQLQAALADGQVSQNELQVIQSVCALMRMSAQEMSALMARMQAQQTFNQGAHGGGAGYQSPFTSDADMLKDAYGVLGVTPDMSDAEIKKAYRRLMSQHHPDKLVAKGLPPEMMKLAKEKTQEIQAAYDRVKSARKA</sequence>
<feature type="domain" description="J" evidence="9">
    <location>
        <begin position="218"/>
        <end position="282"/>
    </location>
</feature>
<comment type="caution">
    <text evidence="10">The sequence shown here is derived from an EMBL/GenBank/DDBJ whole genome shotgun (WGS) entry which is preliminary data.</text>
</comment>
<dbReference type="PANTHER" id="PTHR24074">
    <property type="entry name" value="CO-CHAPERONE PROTEIN DJLA"/>
    <property type="match status" value="1"/>
</dbReference>
<dbReference type="Proteomes" id="UP001169862">
    <property type="component" value="Unassembled WGS sequence"/>
</dbReference>
<keyword evidence="13" id="KW-1185">Reference proteome</keyword>
<comment type="domain">
    <text evidence="7">The transmembrane domain is a dimerization domain.</text>
</comment>
<evidence type="ECO:0000256" key="8">
    <source>
        <dbReference type="SAM" id="Phobius"/>
    </source>
</evidence>
<dbReference type="InterPro" id="IPR036869">
    <property type="entry name" value="J_dom_sf"/>
</dbReference>
<keyword evidence="4 7" id="KW-1133">Transmembrane helix</keyword>
<dbReference type="GO" id="GO:0005886">
    <property type="term" value="C:plasma membrane"/>
    <property type="evidence" value="ECO:0007669"/>
    <property type="project" value="UniProtKB-SubCell"/>
</dbReference>
<dbReference type="Proteomes" id="UP001177341">
    <property type="component" value="Unassembled WGS sequence"/>
</dbReference>
<keyword evidence="5 7" id="KW-0472">Membrane</keyword>
<dbReference type="Gene3D" id="1.10.287.110">
    <property type="entry name" value="DnaJ domain"/>
    <property type="match status" value="1"/>
</dbReference>
<comment type="subcellular location">
    <subcellularLocation>
        <location evidence="7">Cell inner membrane</location>
        <topology evidence="7">Single-pass type III membrane protein</topology>
    </subcellularLocation>
</comment>
<dbReference type="AlphaFoldDB" id="A0AAW7XJV3"/>
<comment type="subunit">
    <text evidence="7">Homodimer.</text>
</comment>
<evidence type="ECO:0000256" key="4">
    <source>
        <dbReference type="ARBA" id="ARBA00022989"/>
    </source>
</evidence>
<feature type="topological domain" description="Periplasmic" evidence="7">
    <location>
        <begin position="1"/>
        <end position="23"/>
    </location>
</feature>
<dbReference type="PROSITE" id="PS50076">
    <property type="entry name" value="DNAJ_2"/>
    <property type="match status" value="1"/>
</dbReference>
<proteinExistence type="inferred from homology"/>